<feature type="region of interest" description="Disordered" evidence="1">
    <location>
        <begin position="1"/>
        <end position="77"/>
    </location>
</feature>
<comment type="caution">
    <text evidence="3">The sequence shown here is derived from an EMBL/GenBank/DDBJ whole genome shotgun (WGS) entry which is preliminary data.</text>
</comment>
<accession>A0ABV6UCD9</accession>
<keyword evidence="4" id="KW-1185">Reference proteome</keyword>
<evidence type="ECO:0008006" key="5">
    <source>
        <dbReference type="Google" id="ProtNLM"/>
    </source>
</evidence>
<evidence type="ECO:0000313" key="4">
    <source>
        <dbReference type="Proteomes" id="UP001589870"/>
    </source>
</evidence>
<keyword evidence="2" id="KW-1133">Transmembrane helix</keyword>
<name>A0ABV6UCD9_9ACTN</name>
<dbReference type="RefSeq" id="WP_394303851.1">
    <property type="nucleotide sequence ID" value="NZ_JBHMQT010000059.1"/>
</dbReference>
<feature type="compositionally biased region" description="Low complexity" evidence="1">
    <location>
        <begin position="55"/>
        <end position="67"/>
    </location>
</feature>
<protein>
    <recommendedName>
        <fullName evidence="5">DUF4367 domain-containing protein</fullName>
    </recommendedName>
</protein>
<gene>
    <name evidence="3" type="ORF">ACFHYQ_26445</name>
</gene>
<proteinExistence type="predicted"/>
<keyword evidence="2" id="KW-0472">Membrane</keyword>
<feature type="compositionally biased region" description="Polar residues" evidence="1">
    <location>
        <begin position="13"/>
        <end position="24"/>
    </location>
</feature>
<reference evidence="3 4" key="1">
    <citation type="submission" date="2024-09" db="EMBL/GenBank/DDBJ databases">
        <authorList>
            <person name="Sun Q."/>
            <person name="Mori K."/>
        </authorList>
    </citation>
    <scope>NUCLEOTIDE SEQUENCE [LARGE SCALE GENOMIC DNA]</scope>
    <source>
        <strain evidence="3 4">TBRC 1851</strain>
    </source>
</reference>
<keyword evidence="2" id="KW-0812">Transmembrane</keyword>
<dbReference type="Proteomes" id="UP001589870">
    <property type="component" value="Unassembled WGS sequence"/>
</dbReference>
<organism evidence="3 4">
    <name type="scientific">Sphaerimonospora cavernae</name>
    <dbReference type="NCBI Taxonomy" id="1740611"/>
    <lineage>
        <taxon>Bacteria</taxon>
        <taxon>Bacillati</taxon>
        <taxon>Actinomycetota</taxon>
        <taxon>Actinomycetes</taxon>
        <taxon>Streptosporangiales</taxon>
        <taxon>Streptosporangiaceae</taxon>
        <taxon>Sphaerimonospora</taxon>
    </lineage>
</organism>
<dbReference type="EMBL" id="JBHMQT010000059">
    <property type="protein sequence ID" value="MFC0865843.1"/>
    <property type="molecule type" value="Genomic_DNA"/>
</dbReference>
<evidence type="ECO:0000256" key="2">
    <source>
        <dbReference type="SAM" id="Phobius"/>
    </source>
</evidence>
<evidence type="ECO:0000256" key="1">
    <source>
        <dbReference type="SAM" id="MobiDB-lite"/>
    </source>
</evidence>
<feature type="compositionally biased region" description="Pro residues" evidence="1">
    <location>
        <begin position="34"/>
        <end position="54"/>
    </location>
</feature>
<feature type="transmembrane region" description="Helical" evidence="2">
    <location>
        <begin position="86"/>
        <end position="111"/>
    </location>
</feature>
<evidence type="ECO:0000313" key="3">
    <source>
        <dbReference type="EMBL" id="MFC0865843.1"/>
    </source>
</evidence>
<sequence>MNEQPMGPADGPNSGQPPTWGPQSGQPAANPQPGWGPQPGYPPPPQPGWGPQPGQPNWGAQAGQPGQPGWGPPPAPPKSGIPKGCLIALVVVGIIAVLGIGAVVVGGLFVVNKVNEAAEQSAPGADKLPRQIDGLELMSGGVTGFACSLGGSAFDGITESGKIGSYCYTTDDSGAFAMAIAGRGEVFEMTGSAMLSGTGGGAEPKNVGGAECVRDTNASAVCVVTKDGVTALVITSGGVTEDTAAKIAVTVAENVG</sequence>